<sequence>MAVQQYQSDEQAAEFFELASDLEMQAVELREALDVIQTMLSNITELYPESLSYEDGDDE</sequence>
<name>A0ABX0L4I7_9NEIS</name>
<reference evidence="1 2" key="1">
    <citation type="submission" date="2020-03" db="EMBL/GenBank/DDBJ databases">
        <title>Draft genome sequence of environmentally isolated cultures.</title>
        <authorList>
            <person name="Wilson H.S."/>
            <person name="De Leon M.E."/>
        </authorList>
    </citation>
    <scope>NUCLEOTIDE SEQUENCE [LARGE SCALE GENOMIC DNA]</scope>
    <source>
        <strain evidence="1 2">HSC-31F16</strain>
    </source>
</reference>
<organism evidence="1 2">
    <name type="scientific">Chromobacterium fluminis</name>
    <dbReference type="NCBI Taxonomy" id="3044269"/>
    <lineage>
        <taxon>Bacteria</taxon>
        <taxon>Pseudomonadati</taxon>
        <taxon>Pseudomonadota</taxon>
        <taxon>Betaproteobacteria</taxon>
        <taxon>Neisseriales</taxon>
        <taxon>Chromobacteriaceae</taxon>
        <taxon>Chromobacterium</taxon>
    </lineage>
</organism>
<accession>A0ABX0L4I7</accession>
<proteinExistence type="predicted"/>
<dbReference type="Proteomes" id="UP001515641">
    <property type="component" value="Unassembled WGS sequence"/>
</dbReference>
<evidence type="ECO:0000313" key="2">
    <source>
        <dbReference type="Proteomes" id="UP001515641"/>
    </source>
</evidence>
<evidence type="ECO:0000313" key="1">
    <source>
        <dbReference type="EMBL" id="NHR04476.1"/>
    </source>
</evidence>
<comment type="caution">
    <text evidence="1">The sequence shown here is derived from an EMBL/GenBank/DDBJ whole genome shotgun (WGS) entry which is preliminary data.</text>
</comment>
<dbReference type="EMBL" id="JAAOMA010000004">
    <property type="protein sequence ID" value="NHR04476.1"/>
    <property type="molecule type" value="Genomic_DNA"/>
</dbReference>
<gene>
    <name evidence="1" type="ORF">HA052_04625</name>
</gene>
<keyword evidence="2" id="KW-1185">Reference proteome</keyword>
<protein>
    <submittedName>
        <fullName evidence="1">Uncharacterized protein</fullName>
    </submittedName>
</protein>